<dbReference type="EMBL" id="KZ084164">
    <property type="protein sequence ID" value="OSC96840.1"/>
    <property type="molecule type" value="Genomic_DNA"/>
</dbReference>
<gene>
    <name evidence="2" type="ORF">PYCCODRAFT_1481692</name>
</gene>
<accession>A0A1Y2I913</accession>
<evidence type="ECO:0000256" key="1">
    <source>
        <dbReference type="SAM" id="MobiDB-lite"/>
    </source>
</evidence>
<dbReference type="AlphaFoldDB" id="A0A1Y2I913"/>
<feature type="compositionally biased region" description="Acidic residues" evidence="1">
    <location>
        <begin position="298"/>
        <end position="310"/>
    </location>
</feature>
<evidence type="ECO:0000313" key="3">
    <source>
        <dbReference type="Proteomes" id="UP000193067"/>
    </source>
</evidence>
<dbReference type="Proteomes" id="UP000193067">
    <property type="component" value="Unassembled WGS sequence"/>
</dbReference>
<protein>
    <submittedName>
        <fullName evidence="2">Uncharacterized protein</fullName>
    </submittedName>
</protein>
<proteinExistence type="predicted"/>
<sequence>MDPAKQQPTPTSPSALLKRLRETLTEAPSFCNGTLQLPREDFRFYYGKKQARYVDFAEVAQDPSAIQALQNACEAAPFGRNEETVLKETYRKAGKMDADNFMRFDAERAGHIEIVRQGLLTGSDETKGIKSELYKLNVYAALEHPALGRDVRASLVVVLPTPHQWGELILRHDWKEWTVDSSCLLAGVVDRIAFVAFFSDVEHECRVAIKDALLAYLRNPKVLPEGGLVGFGLRHAYPVPRSYGDPMTVVKKGLKGSDAALYQACEALGLSPRLRLFMEEDEGDFMFDSMQRLAENTYDSDDSESADGSDDWSPYKRTPPASDNPPMPVYWVTQRNSQNATSQAYVSHGNEACLSHFYVQVALVADAKASRERLAEWGVDKLAKDIEEAVVREEERSSKTV</sequence>
<reference evidence="2 3" key="1">
    <citation type="journal article" date="2015" name="Biotechnol. Biofuels">
        <title>Enhanced degradation of softwood versus hardwood by the white-rot fungus Pycnoporus coccineus.</title>
        <authorList>
            <person name="Couturier M."/>
            <person name="Navarro D."/>
            <person name="Chevret D."/>
            <person name="Henrissat B."/>
            <person name="Piumi F."/>
            <person name="Ruiz-Duenas F.J."/>
            <person name="Martinez A.T."/>
            <person name="Grigoriev I.V."/>
            <person name="Riley R."/>
            <person name="Lipzen A."/>
            <person name="Berrin J.G."/>
            <person name="Master E.R."/>
            <person name="Rosso M.N."/>
        </authorList>
    </citation>
    <scope>NUCLEOTIDE SEQUENCE [LARGE SCALE GENOMIC DNA]</scope>
    <source>
        <strain evidence="2 3">BRFM310</strain>
    </source>
</reference>
<organism evidence="2 3">
    <name type="scientific">Trametes coccinea (strain BRFM310)</name>
    <name type="common">Pycnoporus coccineus</name>
    <dbReference type="NCBI Taxonomy" id="1353009"/>
    <lineage>
        <taxon>Eukaryota</taxon>
        <taxon>Fungi</taxon>
        <taxon>Dikarya</taxon>
        <taxon>Basidiomycota</taxon>
        <taxon>Agaricomycotina</taxon>
        <taxon>Agaricomycetes</taxon>
        <taxon>Polyporales</taxon>
        <taxon>Polyporaceae</taxon>
        <taxon>Trametes</taxon>
    </lineage>
</organism>
<keyword evidence="3" id="KW-1185">Reference proteome</keyword>
<dbReference type="PANTHER" id="PTHR33099">
    <property type="entry name" value="FE2OG DIOXYGENASE DOMAIN-CONTAINING PROTEIN"/>
    <property type="match status" value="1"/>
</dbReference>
<feature type="region of interest" description="Disordered" evidence="1">
    <location>
        <begin position="296"/>
        <end position="328"/>
    </location>
</feature>
<dbReference type="PANTHER" id="PTHR33099:SF14">
    <property type="entry name" value="PROLYL 4-HYDROXYLASE ALPHA SUBUNIT FE(2+) 2OG DIOXYGENASE DOMAIN-CONTAINING PROTEIN"/>
    <property type="match status" value="1"/>
</dbReference>
<name>A0A1Y2I913_TRAC3</name>
<dbReference type="OrthoDB" id="27483at2759"/>
<evidence type="ECO:0000313" key="2">
    <source>
        <dbReference type="EMBL" id="OSC96840.1"/>
    </source>
</evidence>